<comment type="similarity">
    <text evidence="2">Belongs to the SNF2/RAD54 helicase family.</text>
</comment>
<accession>A0A077ZW26</accession>
<evidence type="ECO:0000256" key="3">
    <source>
        <dbReference type="ARBA" id="ARBA00022741"/>
    </source>
</evidence>
<dbReference type="EMBL" id="CCKQ01002684">
    <property type="protein sequence ID" value="CDW73791.1"/>
    <property type="molecule type" value="Genomic_DNA"/>
</dbReference>
<dbReference type="InterPro" id="IPR049730">
    <property type="entry name" value="SNF2/RAD54-like_C"/>
</dbReference>
<feature type="coiled-coil region" evidence="11">
    <location>
        <begin position="37"/>
        <end position="115"/>
    </location>
</feature>
<protein>
    <submittedName>
        <fullName evidence="14">Dna repair protein rhp26</fullName>
    </submittedName>
</protein>
<dbReference type="InterPro" id="IPR001650">
    <property type="entry name" value="Helicase_C-like"/>
</dbReference>
<organism evidence="14 15">
    <name type="scientific">Stylonychia lemnae</name>
    <name type="common">Ciliate</name>
    <dbReference type="NCBI Taxonomy" id="5949"/>
    <lineage>
        <taxon>Eukaryota</taxon>
        <taxon>Sar</taxon>
        <taxon>Alveolata</taxon>
        <taxon>Ciliophora</taxon>
        <taxon>Intramacronucleata</taxon>
        <taxon>Spirotrichea</taxon>
        <taxon>Stichotrichia</taxon>
        <taxon>Sporadotrichida</taxon>
        <taxon>Oxytrichidae</taxon>
        <taxon>Stylonychinae</taxon>
        <taxon>Stylonychia</taxon>
    </lineage>
</organism>
<evidence type="ECO:0000313" key="14">
    <source>
        <dbReference type="EMBL" id="CDW73791.1"/>
    </source>
</evidence>
<evidence type="ECO:0000256" key="6">
    <source>
        <dbReference type="ARBA" id="ARBA00022806"/>
    </source>
</evidence>
<evidence type="ECO:0000256" key="10">
    <source>
        <dbReference type="ARBA" id="ARBA00023242"/>
    </source>
</evidence>
<evidence type="ECO:0000256" key="2">
    <source>
        <dbReference type="ARBA" id="ARBA00007025"/>
    </source>
</evidence>
<name>A0A077ZW26_STYLE</name>
<keyword evidence="4" id="KW-0227">DNA damage</keyword>
<sequence length="1017" mass="120048">MQNFVFNSDESPNKVQNDFQLEEIEGLNNQVIKEELLKQQQQKLTKIDAELENYLGKLENAKHQLRDQQRNGNKNSTQAQLKKLRNQILFFENQVKQLQNRRQKVDDEYQKALQQEENFDNPDLLDNIFSKQQDAHHSEKRIQKRSLLEITIDDDKKFYISELFYNLLFKHQIEALNWLLSQHSLKKGSILADEMGLGKTIQTIALITTLQTTYHETLDSNYELQNSNKIGPILIVCPATVINQWVQELNLWTAGNQHQVKIYTFSGVKGTEIENLNTGSRQAKQKVLKEAIINNGIVIISYEFLRTEVELFQRKQWYYIILDEAQKIKNSFSLTHQAAISIQADHKLILSGTPIQNNLQELWSLFHFVQPGLLGELDYFENTFCKAIIQGGYTNATKVQQETARQCVDELRLMIRRHILRRTKKQLKLDCKLPDRNEYIVFCNLTNGQLNLYIKYLKGCQTRRNRFGHGFEKGAGSDDLAVLNNLRKICNHPFMFFAFHEAEKADMRGYKFNQQQLLHIPEFVAYNNAKNKLQNYKDNKEGIRQMECEIASQHWQLSGKLRVLMNFLKDWYKKDVTTKVLIFSQTKKMLDIIEKVSQRQNFSYLRMDGNINLKSRMELIDKFNNEDAYIFLLTTRVGGLGINLTSANKVIIFDPDWNPMVDIQATDRALRIGQKRDVTIYRFVVDDTIEEKIYHRQIFKKFMADKILQDPSKQKFFERSQMHELFELPKKTIDEDKELDNINQLKKRYSTADSHQSIENLEEEVKGNEHKHKRLKHDAYDKHKVIKEQTEISDEDKLESDSDKKLGRIYRVSKKIIKKDEKLSEFFKKTQQELSKIDDIAKRVKKDIENNLITSIFKNEEDQNKCQQDLDRFSNISQLKIKIEARQEASNLLSKLGGFNDSQREQEKNQQQNKIMTSTSIMGNLMMKKKQQDDHDLKQKQVDDILRIQKQQNDAKLDMNFQIRDYFKQKQIFETPSREILEHFKEYVQGDQFEEFREGLKEVAFFDKDEKVWILRD</sequence>
<evidence type="ECO:0000256" key="8">
    <source>
        <dbReference type="ARBA" id="ARBA00023125"/>
    </source>
</evidence>
<dbReference type="CDD" id="cd18793">
    <property type="entry name" value="SF2_C_SNF"/>
    <property type="match status" value="1"/>
</dbReference>
<dbReference type="PROSITE" id="PS51192">
    <property type="entry name" value="HELICASE_ATP_BIND_1"/>
    <property type="match status" value="1"/>
</dbReference>
<dbReference type="AlphaFoldDB" id="A0A077ZW26"/>
<dbReference type="Pfam" id="PF00271">
    <property type="entry name" value="Helicase_C"/>
    <property type="match status" value="1"/>
</dbReference>
<evidence type="ECO:0000256" key="11">
    <source>
        <dbReference type="SAM" id="Coils"/>
    </source>
</evidence>
<dbReference type="InParanoid" id="A0A077ZW26"/>
<reference evidence="14 15" key="1">
    <citation type="submission" date="2014-06" db="EMBL/GenBank/DDBJ databases">
        <authorList>
            <person name="Swart Estienne"/>
        </authorList>
    </citation>
    <scope>NUCLEOTIDE SEQUENCE [LARGE SCALE GENOMIC DNA]</scope>
    <source>
        <strain evidence="14 15">130c</strain>
    </source>
</reference>
<keyword evidence="10" id="KW-0539">Nucleus</keyword>
<dbReference type="SMART" id="SM00487">
    <property type="entry name" value="DEXDc"/>
    <property type="match status" value="1"/>
</dbReference>
<dbReference type="GO" id="GO:0006283">
    <property type="term" value="P:transcription-coupled nucleotide-excision repair"/>
    <property type="evidence" value="ECO:0007669"/>
    <property type="project" value="TreeGrafter"/>
</dbReference>
<dbReference type="InterPro" id="IPR027417">
    <property type="entry name" value="P-loop_NTPase"/>
</dbReference>
<dbReference type="PANTHER" id="PTHR45629">
    <property type="entry name" value="SNF2/RAD54 FAMILY MEMBER"/>
    <property type="match status" value="1"/>
</dbReference>
<evidence type="ECO:0000256" key="5">
    <source>
        <dbReference type="ARBA" id="ARBA00022801"/>
    </source>
</evidence>
<dbReference type="Gene3D" id="3.40.50.10810">
    <property type="entry name" value="Tandem AAA-ATPase domain"/>
    <property type="match status" value="1"/>
</dbReference>
<evidence type="ECO:0000256" key="7">
    <source>
        <dbReference type="ARBA" id="ARBA00022840"/>
    </source>
</evidence>
<keyword evidence="8" id="KW-0238">DNA-binding</keyword>
<evidence type="ECO:0000259" key="13">
    <source>
        <dbReference type="PROSITE" id="PS51194"/>
    </source>
</evidence>
<keyword evidence="15" id="KW-1185">Reference proteome</keyword>
<dbReference type="SMART" id="SM00490">
    <property type="entry name" value="HELICc"/>
    <property type="match status" value="1"/>
</dbReference>
<comment type="subcellular location">
    <subcellularLocation>
        <location evidence="1">Nucleus</location>
    </subcellularLocation>
</comment>
<dbReference type="GO" id="GO:0005634">
    <property type="term" value="C:nucleus"/>
    <property type="evidence" value="ECO:0007669"/>
    <property type="project" value="TreeGrafter"/>
</dbReference>
<dbReference type="Pfam" id="PF25875">
    <property type="entry name" value="WHD_Rad26_CSB"/>
    <property type="match status" value="1"/>
</dbReference>
<dbReference type="GO" id="GO:0016787">
    <property type="term" value="F:hydrolase activity"/>
    <property type="evidence" value="ECO:0007669"/>
    <property type="project" value="UniProtKB-KW"/>
</dbReference>
<evidence type="ECO:0000313" key="15">
    <source>
        <dbReference type="Proteomes" id="UP000039865"/>
    </source>
</evidence>
<dbReference type="InterPro" id="IPR000330">
    <property type="entry name" value="SNF2_N"/>
</dbReference>
<dbReference type="CDD" id="cd17919">
    <property type="entry name" value="DEXHc_Snf"/>
    <property type="match status" value="1"/>
</dbReference>
<dbReference type="PROSITE" id="PS51194">
    <property type="entry name" value="HELICASE_CTER"/>
    <property type="match status" value="1"/>
</dbReference>
<gene>
    <name evidence="14" type="primary">Contig2157.g2317</name>
    <name evidence="14" type="ORF">STYLEM_2779</name>
</gene>
<feature type="domain" description="Helicase C-terminal" evidence="13">
    <location>
        <begin position="567"/>
        <end position="718"/>
    </location>
</feature>
<keyword evidence="3" id="KW-0547">Nucleotide-binding</keyword>
<keyword evidence="9" id="KW-0234">DNA repair</keyword>
<dbReference type="OrthoDB" id="413460at2759"/>
<dbReference type="SUPFAM" id="SSF52540">
    <property type="entry name" value="P-loop containing nucleoside triphosphate hydrolases"/>
    <property type="match status" value="2"/>
</dbReference>
<dbReference type="GO" id="GO:0005524">
    <property type="term" value="F:ATP binding"/>
    <property type="evidence" value="ECO:0007669"/>
    <property type="project" value="InterPro"/>
</dbReference>
<proteinExistence type="inferred from homology"/>
<dbReference type="Gene3D" id="3.40.50.300">
    <property type="entry name" value="P-loop containing nucleotide triphosphate hydrolases"/>
    <property type="match status" value="1"/>
</dbReference>
<dbReference type="InterPro" id="IPR050496">
    <property type="entry name" value="SNF2_RAD54_helicase_repair"/>
</dbReference>
<dbReference type="PANTHER" id="PTHR45629:SF7">
    <property type="entry name" value="DNA EXCISION REPAIR PROTEIN ERCC-6-RELATED"/>
    <property type="match status" value="1"/>
</dbReference>
<keyword evidence="7" id="KW-0067">ATP-binding</keyword>
<feature type="domain" description="Helicase ATP-binding" evidence="12">
    <location>
        <begin position="180"/>
        <end position="372"/>
    </location>
</feature>
<dbReference type="Proteomes" id="UP000039865">
    <property type="component" value="Unassembled WGS sequence"/>
</dbReference>
<dbReference type="InterPro" id="IPR058951">
    <property type="entry name" value="WHD_Rad26_CSB-like"/>
</dbReference>
<keyword evidence="5" id="KW-0378">Hydrolase</keyword>
<evidence type="ECO:0000259" key="12">
    <source>
        <dbReference type="PROSITE" id="PS51192"/>
    </source>
</evidence>
<dbReference type="OMA" id="ETIMARE"/>
<evidence type="ECO:0000256" key="9">
    <source>
        <dbReference type="ARBA" id="ARBA00023204"/>
    </source>
</evidence>
<keyword evidence="11" id="KW-0175">Coiled coil</keyword>
<dbReference type="Pfam" id="PF00176">
    <property type="entry name" value="SNF2-rel_dom"/>
    <property type="match status" value="1"/>
</dbReference>
<evidence type="ECO:0000256" key="1">
    <source>
        <dbReference type="ARBA" id="ARBA00004123"/>
    </source>
</evidence>
<evidence type="ECO:0000256" key="4">
    <source>
        <dbReference type="ARBA" id="ARBA00022763"/>
    </source>
</evidence>
<dbReference type="InterPro" id="IPR014001">
    <property type="entry name" value="Helicase_ATP-bd"/>
</dbReference>
<dbReference type="InterPro" id="IPR038718">
    <property type="entry name" value="SNF2-like_sf"/>
</dbReference>
<dbReference type="GO" id="GO:0008094">
    <property type="term" value="F:ATP-dependent activity, acting on DNA"/>
    <property type="evidence" value="ECO:0007669"/>
    <property type="project" value="TreeGrafter"/>
</dbReference>
<keyword evidence="6" id="KW-0347">Helicase</keyword>